<dbReference type="Proteomes" id="UP000236286">
    <property type="component" value="Unassembled WGS sequence"/>
</dbReference>
<dbReference type="Gene3D" id="3.40.50.1000">
    <property type="entry name" value="HAD superfamily/HAD-like"/>
    <property type="match status" value="1"/>
</dbReference>
<accession>A0A2J7TCS9</accession>
<evidence type="ECO:0000256" key="2">
    <source>
        <dbReference type="ARBA" id="ARBA00004818"/>
    </source>
</evidence>
<evidence type="ECO:0000256" key="1">
    <source>
        <dbReference type="ARBA" id="ARBA00000830"/>
    </source>
</evidence>
<proteinExistence type="inferred from homology"/>
<dbReference type="SFLD" id="SFLDG01129">
    <property type="entry name" value="C1.5:_HAD__Beta-PGM__Phosphata"/>
    <property type="match status" value="1"/>
</dbReference>
<dbReference type="GO" id="GO:0005829">
    <property type="term" value="C:cytosol"/>
    <property type="evidence" value="ECO:0007669"/>
    <property type="project" value="TreeGrafter"/>
</dbReference>
<dbReference type="AlphaFoldDB" id="A0A2J7TCS9"/>
<dbReference type="PANTHER" id="PTHR43434">
    <property type="entry name" value="PHOSPHOGLYCOLATE PHOSPHATASE"/>
    <property type="match status" value="1"/>
</dbReference>
<dbReference type="PANTHER" id="PTHR43434:SF1">
    <property type="entry name" value="PHOSPHOGLYCOLATE PHOSPHATASE"/>
    <property type="match status" value="1"/>
</dbReference>
<comment type="pathway">
    <text evidence="2">Organic acid metabolism; glycolate biosynthesis; glycolate from 2-phosphoglycolate: step 1/1.</text>
</comment>
<dbReference type="EC" id="3.1.3.18" evidence="4"/>
<dbReference type="SUPFAM" id="SSF56784">
    <property type="entry name" value="HAD-like"/>
    <property type="match status" value="1"/>
</dbReference>
<reference evidence="6 7" key="1">
    <citation type="submission" date="2017-10" db="EMBL/GenBank/DDBJ databases">
        <title>Genome announcement of Methylocella silvestris TVC from permafrost.</title>
        <authorList>
            <person name="Wang J."/>
            <person name="Geng K."/>
            <person name="Ul-Haque F."/>
            <person name="Crombie A.T."/>
            <person name="Street L.E."/>
            <person name="Wookey P.A."/>
            <person name="Murrell J.C."/>
            <person name="Pratscher J."/>
        </authorList>
    </citation>
    <scope>NUCLEOTIDE SEQUENCE [LARGE SCALE GENOMIC DNA]</scope>
    <source>
        <strain evidence="6 7">TVC</strain>
    </source>
</reference>
<organism evidence="6 7">
    <name type="scientific">Methylocella silvestris</name>
    <dbReference type="NCBI Taxonomy" id="199596"/>
    <lineage>
        <taxon>Bacteria</taxon>
        <taxon>Pseudomonadati</taxon>
        <taxon>Pseudomonadota</taxon>
        <taxon>Alphaproteobacteria</taxon>
        <taxon>Hyphomicrobiales</taxon>
        <taxon>Beijerinckiaceae</taxon>
        <taxon>Methylocella</taxon>
    </lineage>
</organism>
<comment type="catalytic activity">
    <reaction evidence="1">
        <text>2-phosphoglycolate + H2O = glycolate + phosphate</text>
        <dbReference type="Rhea" id="RHEA:14369"/>
        <dbReference type="ChEBI" id="CHEBI:15377"/>
        <dbReference type="ChEBI" id="CHEBI:29805"/>
        <dbReference type="ChEBI" id="CHEBI:43474"/>
        <dbReference type="ChEBI" id="CHEBI:58033"/>
        <dbReference type="EC" id="3.1.3.18"/>
    </reaction>
</comment>
<dbReference type="GO" id="GO:0008967">
    <property type="term" value="F:phosphoglycolate phosphatase activity"/>
    <property type="evidence" value="ECO:0007669"/>
    <property type="project" value="UniProtKB-EC"/>
</dbReference>
<dbReference type="InterPro" id="IPR041492">
    <property type="entry name" value="HAD_2"/>
</dbReference>
<feature type="region of interest" description="Disordered" evidence="5">
    <location>
        <begin position="227"/>
        <end position="255"/>
    </location>
</feature>
<evidence type="ECO:0000256" key="4">
    <source>
        <dbReference type="ARBA" id="ARBA00013078"/>
    </source>
</evidence>
<evidence type="ECO:0000313" key="7">
    <source>
        <dbReference type="Proteomes" id="UP000236286"/>
    </source>
</evidence>
<comment type="caution">
    <text evidence="6">The sequence shown here is derived from an EMBL/GenBank/DDBJ whole genome shotgun (WGS) entry which is preliminary data.</text>
</comment>
<evidence type="ECO:0000256" key="3">
    <source>
        <dbReference type="ARBA" id="ARBA00006171"/>
    </source>
</evidence>
<dbReference type="InterPro" id="IPR050155">
    <property type="entry name" value="HAD-like_hydrolase_sf"/>
</dbReference>
<dbReference type="Gene3D" id="1.10.150.240">
    <property type="entry name" value="Putative phosphatase, domain 2"/>
    <property type="match status" value="1"/>
</dbReference>
<evidence type="ECO:0000256" key="5">
    <source>
        <dbReference type="SAM" id="MobiDB-lite"/>
    </source>
</evidence>
<dbReference type="InterPro" id="IPR036412">
    <property type="entry name" value="HAD-like_sf"/>
</dbReference>
<sequence length="268" mass="29838">MARQIRAILFDLDGTLVQTRDASWALFERTNKKFALGIDDREQFFKLFRDNLFVAVPQACGDQERGVAAIDHFLELLRKEYNPPLVPGIADVVRTLAARCVLGIVSSNALEAIRRIADDARIAQCIAHVFAGDIEPDKRKSIRQFLADPSYATLRIGSPAYQERTPKPFEPDEVAVVTDTVCDVRHARECGVRTLGVSWGMHKASELMEAGAEKVAVWPQEIISWALPPPQSDTVEERAGDVEPPPQTDLEPVLEKSAVRRLKGLRAE</sequence>
<name>A0A2J7TCS9_METSI</name>
<dbReference type="OrthoDB" id="9782449at2"/>
<evidence type="ECO:0000313" key="6">
    <source>
        <dbReference type="EMBL" id="PNG24574.1"/>
    </source>
</evidence>
<dbReference type="Pfam" id="PF13419">
    <property type="entry name" value="HAD_2"/>
    <property type="match status" value="1"/>
</dbReference>
<dbReference type="GO" id="GO:0006281">
    <property type="term" value="P:DNA repair"/>
    <property type="evidence" value="ECO:0007669"/>
    <property type="project" value="TreeGrafter"/>
</dbReference>
<dbReference type="EMBL" id="PDZR01000029">
    <property type="protein sequence ID" value="PNG24574.1"/>
    <property type="molecule type" value="Genomic_DNA"/>
</dbReference>
<gene>
    <name evidence="6" type="ORF">CR492_18150</name>
</gene>
<dbReference type="SFLD" id="SFLDS00003">
    <property type="entry name" value="Haloacid_Dehalogenase"/>
    <property type="match status" value="1"/>
</dbReference>
<dbReference type="InterPro" id="IPR023198">
    <property type="entry name" value="PGP-like_dom2"/>
</dbReference>
<dbReference type="RefSeq" id="WP_102845145.1">
    <property type="nucleotide sequence ID" value="NZ_PDZR01000029.1"/>
</dbReference>
<comment type="similarity">
    <text evidence="3">Belongs to the HAD-like hydrolase superfamily. CbbY/CbbZ/Gph/YieH family.</text>
</comment>
<protein>
    <recommendedName>
        <fullName evidence="4">phosphoglycolate phosphatase</fullName>
        <ecNumber evidence="4">3.1.3.18</ecNumber>
    </recommendedName>
</protein>
<dbReference type="InterPro" id="IPR023214">
    <property type="entry name" value="HAD_sf"/>
</dbReference>